<keyword evidence="5 16" id="KW-0812">Transmembrane</keyword>
<dbReference type="Pfam" id="PF04389">
    <property type="entry name" value="Peptidase_M28"/>
    <property type="match status" value="1"/>
</dbReference>
<dbReference type="GO" id="GO:0008235">
    <property type="term" value="F:metalloexopeptidase activity"/>
    <property type="evidence" value="ECO:0007669"/>
    <property type="project" value="InterPro"/>
</dbReference>
<dbReference type="EMBL" id="PYSW02000014">
    <property type="protein sequence ID" value="KAG2387044.1"/>
    <property type="molecule type" value="Genomic_DNA"/>
</dbReference>
<keyword evidence="19" id="KW-1185">Reference proteome</keyword>
<dbReference type="AlphaFoldDB" id="A0AA88GVS3"/>
<feature type="transmembrane region" description="Helical" evidence="16">
    <location>
        <begin position="680"/>
        <end position="701"/>
    </location>
</feature>
<evidence type="ECO:0000256" key="10">
    <source>
        <dbReference type="ARBA" id="ARBA00022989"/>
    </source>
</evidence>
<feature type="transmembrane region" description="Helical" evidence="16">
    <location>
        <begin position="482"/>
        <end position="508"/>
    </location>
</feature>
<sequence>MTPNNDDHTQQPSAKLSESVRSTTSNKKHHHEHSTHHSTQLKFVFTYQNQQIVIYDKQIRSLIFWLVIIFLHLSILILVYYRQQVPNFSSSASSLKLSEFSSQRCIAEARKFYNSSEAFFGRIVGSEEYRKSLQFLGNQLEQLKAKNDKFQNHLEMTIDFHYVKDGQATFSMRHPAHIFPNMKITLSYSNVTNILVRLHSKKHLQFLNESILVSSHFDSVPSTQSVSGTIPTFIALEMISNLIHDPDTIRHPVIFIFNSAKEIGLIGSKIFVTRHPWASTVRSVINMESIGSGASRDLTFQSTNTWVMKQFASVCKYPKATAVAQDFFSLGLIPSQSDFNVYTSYLNLTIGGIDSVFYRNGYVHHTNRDTIHTLNENTIQHMGENLVPFIKKLASFPTFFPNPVYNVIILIALTFMVRKIYSKEKEKKENRKKRRRRVSNASHELTATTSTSEDVTTSENSEIMTRNIHDEDERYIWSLLKAFGIVLLSLISSMLFPSLVALTLAFIFKNPMSWYATGSVFTLFLFAFPSILGITLVLAIFSSYTSSFYIYVSVWLFWVLVTLVFNWFNIVSGFLPVVVVLALVIASSHTIQKYTKWYIHLTIMMTGYLIFVLEHILIAVDIFVPIMSRSGFVNSIWKCDVSIACFIGFIAFLATNLLYPFVISENQRKSQIANSNKLHLVIFLSVSLVLMIFSGLMLAPYSEAAPKRVLVQKVIVLPDEDFDTSMAIGVRKGGISEILHLSNDLDMNMESHHVPVQYVMNGNLGALQTILTNSKEHEIYLIPALAIQQVTSIDYDSFIAIDFNSSSISSDSPQPSSYLRENPVKTLTFGSKNNVTIILESDMLVLSQEIRLYLKPEHVVSSSIDNMQHRGEFLSFFHLYASSRGDFSKILQFNILLASHAPRQFHLQILSHYTQSESTNFLFNSEILPFTAELLPNTFISPIYTIVTDTMKTIKLR</sequence>
<evidence type="ECO:0000256" key="16">
    <source>
        <dbReference type="SAM" id="Phobius"/>
    </source>
</evidence>
<feature type="domain" description="Peptidase M28" evidence="17">
    <location>
        <begin position="193"/>
        <end position="388"/>
    </location>
</feature>
<accession>A0AA88GVS3</accession>
<dbReference type="GeneID" id="68094535"/>
<evidence type="ECO:0000256" key="13">
    <source>
        <dbReference type="ARBA" id="ARBA00023180"/>
    </source>
</evidence>
<dbReference type="PANTHER" id="PTHR12147">
    <property type="entry name" value="METALLOPEPTIDASE M28 FAMILY MEMBER"/>
    <property type="match status" value="1"/>
</dbReference>
<feature type="transmembrane region" description="Helical" evidence="16">
    <location>
        <begin position="574"/>
        <end position="591"/>
    </location>
</feature>
<feature type="compositionally biased region" description="Polar residues" evidence="15">
    <location>
        <begin position="10"/>
        <end position="21"/>
    </location>
</feature>
<evidence type="ECO:0000256" key="5">
    <source>
        <dbReference type="ARBA" id="ARBA00022692"/>
    </source>
</evidence>
<dbReference type="GO" id="GO:0046872">
    <property type="term" value="F:metal ion binding"/>
    <property type="evidence" value="ECO:0007669"/>
    <property type="project" value="UniProtKB-KW"/>
</dbReference>
<evidence type="ECO:0000256" key="4">
    <source>
        <dbReference type="ARBA" id="ARBA00022670"/>
    </source>
</evidence>
<name>A0AA88GVS3_NAELO</name>
<gene>
    <name evidence="18" type="ORF">C9374_002079</name>
</gene>
<feature type="transmembrane region" description="Helical" evidence="16">
    <location>
        <begin position="514"/>
        <end position="541"/>
    </location>
</feature>
<organism evidence="18 19">
    <name type="scientific">Naegleria lovaniensis</name>
    <name type="common">Amoeba</name>
    <dbReference type="NCBI Taxonomy" id="51637"/>
    <lineage>
        <taxon>Eukaryota</taxon>
        <taxon>Discoba</taxon>
        <taxon>Heterolobosea</taxon>
        <taxon>Tetramitia</taxon>
        <taxon>Eutetramitia</taxon>
        <taxon>Vahlkampfiidae</taxon>
        <taxon>Naegleria</taxon>
    </lineage>
</organism>
<dbReference type="FunFam" id="3.40.630.10:FF:000008">
    <property type="entry name" value="Endoplasmic reticulum metallopeptidase 1"/>
    <property type="match status" value="1"/>
</dbReference>
<dbReference type="GO" id="GO:0006508">
    <property type="term" value="P:proteolysis"/>
    <property type="evidence" value="ECO:0007669"/>
    <property type="project" value="UniProtKB-KW"/>
</dbReference>
<feature type="transmembrane region" description="Helical" evidence="16">
    <location>
        <begin position="641"/>
        <end position="659"/>
    </location>
</feature>
<comment type="subcellular location">
    <subcellularLocation>
        <location evidence="2">Endoplasmic reticulum membrane</location>
        <topology evidence="2">Multi-pass membrane protein</topology>
    </subcellularLocation>
</comment>
<comment type="caution">
    <text evidence="18">The sequence shown here is derived from an EMBL/GenBank/DDBJ whole genome shotgun (WGS) entry which is preliminary data.</text>
</comment>
<evidence type="ECO:0000256" key="2">
    <source>
        <dbReference type="ARBA" id="ARBA00004477"/>
    </source>
</evidence>
<proteinExistence type="inferred from homology"/>
<evidence type="ECO:0000256" key="12">
    <source>
        <dbReference type="ARBA" id="ARBA00023136"/>
    </source>
</evidence>
<keyword evidence="9" id="KW-0862">Zinc</keyword>
<keyword evidence="14" id="KW-0175">Coiled coil</keyword>
<feature type="transmembrane region" description="Helical" evidence="16">
    <location>
        <begin position="62"/>
        <end position="81"/>
    </location>
</feature>
<feature type="region of interest" description="Disordered" evidence="15">
    <location>
        <begin position="1"/>
        <end position="36"/>
    </location>
</feature>
<feature type="region of interest" description="Disordered" evidence="15">
    <location>
        <begin position="426"/>
        <end position="456"/>
    </location>
</feature>
<evidence type="ECO:0000256" key="15">
    <source>
        <dbReference type="SAM" id="MobiDB-lite"/>
    </source>
</evidence>
<evidence type="ECO:0000256" key="14">
    <source>
        <dbReference type="SAM" id="Coils"/>
    </source>
</evidence>
<dbReference type="Proteomes" id="UP000816034">
    <property type="component" value="Unassembled WGS sequence"/>
</dbReference>
<feature type="transmembrane region" description="Helical" evidence="16">
    <location>
        <begin position="603"/>
        <end position="626"/>
    </location>
</feature>
<keyword evidence="12 16" id="KW-0472">Membrane</keyword>
<dbReference type="RefSeq" id="XP_044551036.1">
    <property type="nucleotide sequence ID" value="XM_044691457.1"/>
</dbReference>
<comment type="similarity">
    <text evidence="3">Belongs to the peptidase M28 family. M28B subfamily.</text>
</comment>
<dbReference type="InterPro" id="IPR045175">
    <property type="entry name" value="M28_fam"/>
</dbReference>
<keyword evidence="11" id="KW-0482">Metalloprotease</keyword>
<evidence type="ECO:0000256" key="9">
    <source>
        <dbReference type="ARBA" id="ARBA00022833"/>
    </source>
</evidence>
<evidence type="ECO:0000313" key="18">
    <source>
        <dbReference type="EMBL" id="KAG2387044.1"/>
    </source>
</evidence>
<keyword evidence="7" id="KW-0378">Hydrolase</keyword>
<dbReference type="GO" id="GO:0005789">
    <property type="term" value="C:endoplasmic reticulum membrane"/>
    <property type="evidence" value="ECO:0007669"/>
    <property type="project" value="UniProtKB-SubCell"/>
</dbReference>
<dbReference type="SUPFAM" id="SSF53187">
    <property type="entry name" value="Zn-dependent exopeptidases"/>
    <property type="match status" value="1"/>
</dbReference>
<keyword evidence="13" id="KW-0325">Glycoprotein</keyword>
<evidence type="ECO:0000256" key="7">
    <source>
        <dbReference type="ARBA" id="ARBA00022801"/>
    </source>
</evidence>
<keyword evidence="8" id="KW-0256">Endoplasmic reticulum</keyword>
<evidence type="ECO:0000256" key="11">
    <source>
        <dbReference type="ARBA" id="ARBA00023049"/>
    </source>
</evidence>
<keyword evidence="6" id="KW-0479">Metal-binding</keyword>
<dbReference type="InterPro" id="IPR007484">
    <property type="entry name" value="Peptidase_M28"/>
</dbReference>
<protein>
    <recommendedName>
        <fullName evidence="17">Peptidase M28 domain-containing protein</fullName>
    </recommendedName>
</protein>
<feature type="compositionally biased region" description="Low complexity" evidence="15">
    <location>
        <begin position="446"/>
        <end position="456"/>
    </location>
</feature>
<reference evidence="18 19" key="1">
    <citation type="journal article" date="2018" name="BMC Genomics">
        <title>The genome of Naegleria lovaniensis, the basis for a comparative approach to unravel pathogenicity factors of the human pathogenic amoeba N. fowleri.</title>
        <authorList>
            <person name="Liechti N."/>
            <person name="Schurch N."/>
            <person name="Bruggmann R."/>
            <person name="Wittwer M."/>
        </authorList>
    </citation>
    <scope>NUCLEOTIDE SEQUENCE [LARGE SCALE GENOMIC DNA]</scope>
    <source>
        <strain evidence="18 19">ATCC 30569</strain>
    </source>
</reference>
<feature type="transmembrane region" description="Helical" evidence="16">
    <location>
        <begin position="548"/>
        <end position="568"/>
    </location>
</feature>
<evidence type="ECO:0000256" key="3">
    <source>
        <dbReference type="ARBA" id="ARBA00005634"/>
    </source>
</evidence>
<evidence type="ECO:0000256" key="6">
    <source>
        <dbReference type="ARBA" id="ARBA00022723"/>
    </source>
</evidence>
<evidence type="ECO:0000256" key="8">
    <source>
        <dbReference type="ARBA" id="ARBA00022824"/>
    </source>
</evidence>
<dbReference type="PANTHER" id="PTHR12147:SF26">
    <property type="entry name" value="PEPTIDASE M28 DOMAIN-CONTAINING PROTEIN"/>
    <property type="match status" value="1"/>
</dbReference>
<dbReference type="Gene3D" id="3.40.630.10">
    <property type="entry name" value="Zn peptidases"/>
    <property type="match status" value="1"/>
</dbReference>
<evidence type="ECO:0000259" key="17">
    <source>
        <dbReference type="Pfam" id="PF04389"/>
    </source>
</evidence>
<evidence type="ECO:0000313" key="19">
    <source>
        <dbReference type="Proteomes" id="UP000816034"/>
    </source>
</evidence>
<evidence type="ECO:0000256" key="1">
    <source>
        <dbReference type="ARBA" id="ARBA00001947"/>
    </source>
</evidence>
<feature type="coiled-coil region" evidence="14">
    <location>
        <begin position="126"/>
        <end position="153"/>
    </location>
</feature>
<feature type="transmembrane region" description="Helical" evidence="16">
    <location>
        <begin position="403"/>
        <end position="421"/>
    </location>
</feature>
<keyword evidence="4" id="KW-0645">Protease</keyword>
<comment type="cofactor">
    <cofactor evidence="1">
        <name>Zn(2+)</name>
        <dbReference type="ChEBI" id="CHEBI:29105"/>
    </cofactor>
</comment>
<feature type="compositionally biased region" description="Basic residues" evidence="15">
    <location>
        <begin position="26"/>
        <end position="36"/>
    </location>
</feature>
<keyword evidence="10 16" id="KW-1133">Transmembrane helix</keyword>